<dbReference type="PROSITE" id="PS51782">
    <property type="entry name" value="LYSM"/>
    <property type="match status" value="1"/>
</dbReference>
<dbReference type="KEGG" id="pns:A9D12_10990"/>
<protein>
    <submittedName>
        <fullName evidence="9">Peptidase M48 Ste24p</fullName>
    </submittedName>
</protein>
<gene>
    <name evidence="9" type="ORF">A9D12_10990</name>
</gene>
<dbReference type="GO" id="GO:0004222">
    <property type="term" value="F:metalloendopeptidase activity"/>
    <property type="evidence" value="ECO:0007669"/>
    <property type="project" value="InterPro"/>
</dbReference>
<reference evidence="9 10" key="1">
    <citation type="submission" date="2016-05" db="EMBL/GenBank/DDBJ databases">
        <title>Compelete Genome Sequence of Bacteriochlorophyll-Synthesizing Bacterium Porphyrobacter neustonensis DSM 9434.</title>
        <authorList>
            <person name="Shi X.-L."/>
            <person name="Wu Y.-H."/>
            <person name="Cheng H."/>
            <person name="Xu L."/>
            <person name="Zhang X.-Q."/>
            <person name="Wang C.-S."/>
            <person name="Xu X.-W."/>
        </authorList>
    </citation>
    <scope>NUCLEOTIDE SEQUENCE [LARGE SCALE GENOMIC DNA]</scope>
    <source>
        <strain evidence="9 10">DSM 9434</strain>
    </source>
</reference>
<feature type="domain" description="LysM" evidence="8">
    <location>
        <begin position="441"/>
        <end position="488"/>
    </location>
</feature>
<feature type="chain" id="PRO_5008251797" evidence="7">
    <location>
        <begin position="23"/>
        <end position="493"/>
    </location>
</feature>
<dbReference type="STRING" id="1112.A9D12_10990"/>
<dbReference type="PANTHER" id="PTHR22726">
    <property type="entry name" value="METALLOENDOPEPTIDASE OMA1"/>
    <property type="match status" value="1"/>
</dbReference>
<keyword evidence="10" id="KW-1185">Reference proteome</keyword>
<dbReference type="Pfam" id="PF01435">
    <property type="entry name" value="Peptidase_M48"/>
    <property type="match status" value="1"/>
</dbReference>
<dbReference type="OrthoDB" id="9810445at2"/>
<sequence>MARISRTLLAAGAATLSLALGACMGPAGSIPPASAPITQDEARMGAEYHPQFLAEFGGAMTGSQATYVEQIGKNVAVQSGLGNARESFTVSLLNSPVHNAFAVPGGYVYTTRQLVTLMNNEAELAAVLGHEVGHVAARHSQRRQQAAQRNSIFGLLGAIGSSVLLGNSQAGQTLSRTLMQGSQLLTLRFSREQELQADDLGIEYLGKAGYDRRAMGTVLASLAAQNSLDARLAGRNASVPEWASTHPDPASRVQAALTKAGPATAGGITNRDTFLTRIDGLRYGDDPAQGLIEGSRFIHPELLLSFNAPQGFYMVNGTRAVTIQGQGGQAQMTTAAYNGNLETYVRTAFTALGGQNSQLAPQELQRTTVNGLPAVYGTARVANGNSQVDVIVFAYEFARDRAYHFAVIAPAGGAATFNPMFQSMRRISQTEASSVVPRRLQVVTVARGDTVASLARRMAYDSAQEERFRVLNALTSSSTLTPGQKVKLVVRAR</sequence>
<dbReference type="InterPro" id="IPR018392">
    <property type="entry name" value="LysM"/>
</dbReference>
<dbReference type="AlphaFoldDB" id="A0A192D5L8"/>
<keyword evidence="3" id="KW-0479">Metal-binding</keyword>
<keyword evidence="5" id="KW-0862">Zinc</keyword>
<dbReference type="EMBL" id="CP016033">
    <property type="protein sequence ID" value="ANK13380.1"/>
    <property type="molecule type" value="Genomic_DNA"/>
</dbReference>
<comment type="cofactor">
    <cofactor evidence="1">
        <name>Zn(2+)</name>
        <dbReference type="ChEBI" id="CHEBI:29105"/>
    </cofactor>
</comment>
<evidence type="ECO:0000313" key="10">
    <source>
        <dbReference type="Proteomes" id="UP000078263"/>
    </source>
</evidence>
<evidence type="ECO:0000256" key="3">
    <source>
        <dbReference type="ARBA" id="ARBA00022723"/>
    </source>
</evidence>
<dbReference type="InterPro" id="IPR001915">
    <property type="entry name" value="Peptidase_M48"/>
</dbReference>
<dbReference type="PANTHER" id="PTHR22726:SF24">
    <property type="entry name" value="M48 FAMILY METALLOPEPTIDASE"/>
    <property type="match status" value="1"/>
</dbReference>
<dbReference type="InterPro" id="IPR036779">
    <property type="entry name" value="LysM_dom_sf"/>
</dbReference>
<dbReference type="Gene3D" id="3.30.2010.10">
    <property type="entry name" value="Metalloproteases ('zincins'), catalytic domain"/>
    <property type="match status" value="1"/>
</dbReference>
<evidence type="ECO:0000256" key="5">
    <source>
        <dbReference type="ARBA" id="ARBA00022833"/>
    </source>
</evidence>
<evidence type="ECO:0000256" key="6">
    <source>
        <dbReference type="ARBA" id="ARBA00023049"/>
    </source>
</evidence>
<dbReference type="GO" id="GO:0046872">
    <property type="term" value="F:metal ion binding"/>
    <property type="evidence" value="ECO:0007669"/>
    <property type="project" value="UniProtKB-KW"/>
</dbReference>
<proteinExistence type="predicted"/>
<evidence type="ECO:0000256" key="2">
    <source>
        <dbReference type="ARBA" id="ARBA00022670"/>
    </source>
</evidence>
<evidence type="ECO:0000256" key="7">
    <source>
        <dbReference type="SAM" id="SignalP"/>
    </source>
</evidence>
<dbReference type="Proteomes" id="UP000078263">
    <property type="component" value="Chromosome"/>
</dbReference>
<evidence type="ECO:0000256" key="1">
    <source>
        <dbReference type="ARBA" id="ARBA00001947"/>
    </source>
</evidence>
<keyword evidence="7" id="KW-0732">Signal</keyword>
<dbReference type="Pfam" id="PF01476">
    <property type="entry name" value="LysM"/>
    <property type="match status" value="1"/>
</dbReference>
<evidence type="ECO:0000313" key="9">
    <source>
        <dbReference type="EMBL" id="ANK13380.1"/>
    </source>
</evidence>
<accession>A0A192D5L8</accession>
<evidence type="ECO:0000256" key="4">
    <source>
        <dbReference type="ARBA" id="ARBA00022801"/>
    </source>
</evidence>
<evidence type="ECO:0000259" key="8">
    <source>
        <dbReference type="PROSITE" id="PS51782"/>
    </source>
</evidence>
<dbReference type="InterPro" id="IPR051156">
    <property type="entry name" value="Mito/Outer_Membr_Metalloprot"/>
</dbReference>
<keyword evidence="4" id="KW-0378">Hydrolase</keyword>
<feature type="signal peptide" evidence="7">
    <location>
        <begin position="1"/>
        <end position="22"/>
    </location>
</feature>
<dbReference type="Gene3D" id="3.10.350.10">
    <property type="entry name" value="LysM domain"/>
    <property type="match status" value="1"/>
</dbReference>
<keyword evidence="6" id="KW-0482">Metalloprotease</keyword>
<keyword evidence="2" id="KW-0645">Protease</keyword>
<name>A0A192D5L8_9SPHN</name>
<dbReference type="RefSeq" id="WP_068351811.1">
    <property type="nucleotide sequence ID" value="NZ_CP016033.1"/>
</dbReference>
<dbReference type="GO" id="GO:0051603">
    <property type="term" value="P:proteolysis involved in protein catabolic process"/>
    <property type="evidence" value="ECO:0007669"/>
    <property type="project" value="TreeGrafter"/>
</dbReference>
<dbReference type="CDD" id="cd07324">
    <property type="entry name" value="M48C_Oma1-like"/>
    <property type="match status" value="1"/>
</dbReference>
<dbReference type="PROSITE" id="PS51257">
    <property type="entry name" value="PROKAR_LIPOPROTEIN"/>
    <property type="match status" value="1"/>
</dbReference>
<dbReference type="GO" id="GO:0016020">
    <property type="term" value="C:membrane"/>
    <property type="evidence" value="ECO:0007669"/>
    <property type="project" value="TreeGrafter"/>
</dbReference>
<organism evidence="9 10">
    <name type="scientific">Erythrobacter neustonensis</name>
    <dbReference type="NCBI Taxonomy" id="1112"/>
    <lineage>
        <taxon>Bacteria</taxon>
        <taxon>Pseudomonadati</taxon>
        <taxon>Pseudomonadota</taxon>
        <taxon>Alphaproteobacteria</taxon>
        <taxon>Sphingomonadales</taxon>
        <taxon>Erythrobacteraceae</taxon>
        <taxon>Erythrobacter/Porphyrobacter group</taxon>
        <taxon>Erythrobacter</taxon>
    </lineage>
</organism>